<protein>
    <submittedName>
        <fullName evidence="2">Transcriptional regulator</fullName>
    </submittedName>
</protein>
<dbReference type="Proteomes" id="UP001597542">
    <property type="component" value="Unassembled WGS sequence"/>
</dbReference>
<evidence type="ECO:0000313" key="2">
    <source>
        <dbReference type="EMBL" id="MFD2486729.1"/>
    </source>
</evidence>
<keyword evidence="1" id="KW-1133">Transmembrane helix</keyword>
<organism evidence="2 3">
    <name type="scientific">Amycolatopsis albidoflavus</name>
    <dbReference type="NCBI Taxonomy" id="102226"/>
    <lineage>
        <taxon>Bacteria</taxon>
        <taxon>Bacillati</taxon>
        <taxon>Actinomycetota</taxon>
        <taxon>Actinomycetes</taxon>
        <taxon>Pseudonocardiales</taxon>
        <taxon>Pseudonocardiaceae</taxon>
        <taxon>Amycolatopsis</taxon>
    </lineage>
</organism>
<feature type="transmembrane region" description="Helical" evidence="1">
    <location>
        <begin position="71"/>
        <end position="96"/>
    </location>
</feature>
<comment type="caution">
    <text evidence="2">The sequence shown here is derived from an EMBL/GenBank/DDBJ whole genome shotgun (WGS) entry which is preliminary data.</text>
</comment>
<proteinExistence type="predicted"/>
<evidence type="ECO:0000256" key="1">
    <source>
        <dbReference type="SAM" id="Phobius"/>
    </source>
</evidence>
<gene>
    <name evidence="2" type="ORF">ACFSUT_41105</name>
</gene>
<keyword evidence="1" id="KW-0472">Membrane</keyword>
<dbReference type="EMBL" id="JBHUKQ010000024">
    <property type="protein sequence ID" value="MFD2486729.1"/>
    <property type="molecule type" value="Genomic_DNA"/>
</dbReference>
<keyword evidence="1" id="KW-0812">Transmembrane</keyword>
<reference evidence="3" key="1">
    <citation type="journal article" date="2019" name="Int. J. Syst. Evol. Microbiol.">
        <title>The Global Catalogue of Microorganisms (GCM) 10K type strain sequencing project: providing services to taxonomists for standard genome sequencing and annotation.</title>
        <authorList>
            <consortium name="The Broad Institute Genomics Platform"/>
            <consortium name="The Broad Institute Genome Sequencing Center for Infectious Disease"/>
            <person name="Wu L."/>
            <person name="Ma J."/>
        </authorList>
    </citation>
    <scope>NUCLEOTIDE SEQUENCE [LARGE SCALE GENOMIC DNA]</scope>
    <source>
        <strain evidence="3">CGMCC 4.7638</strain>
    </source>
</reference>
<feature type="non-terminal residue" evidence="2">
    <location>
        <position position="137"/>
    </location>
</feature>
<keyword evidence="3" id="KW-1185">Reference proteome</keyword>
<sequence>MLAPSGRTALARVARLLGRAARGLLAAGLLAALAAGAPCALVYGVGWPLPDHLPSPSEVGAVLMAPMSSSVLLDALACGGWLLWLVFVLDVAACAADVARGARRPHLRGRAGPVRRVAAVLVGTLLLAVLGRTATAA</sequence>
<feature type="transmembrane region" description="Helical" evidence="1">
    <location>
        <begin position="117"/>
        <end position="135"/>
    </location>
</feature>
<evidence type="ECO:0000313" key="3">
    <source>
        <dbReference type="Proteomes" id="UP001597542"/>
    </source>
</evidence>
<accession>A0ABW5IC19</accession>
<name>A0ABW5IC19_9PSEU</name>